<proteinExistence type="predicted"/>
<evidence type="ECO:0000313" key="8">
    <source>
        <dbReference type="Proteomes" id="UP000249757"/>
    </source>
</evidence>
<evidence type="ECO:0000256" key="2">
    <source>
        <dbReference type="ARBA" id="ARBA00022771"/>
    </source>
</evidence>
<evidence type="ECO:0000313" key="7">
    <source>
        <dbReference type="EMBL" id="KAI1516189.1"/>
    </source>
</evidence>
<feature type="domain" description="RING-type" evidence="6">
    <location>
        <begin position="31"/>
        <end position="79"/>
    </location>
</feature>
<feature type="compositionally biased region" description="Basic and acidic residues" evidence="5">
    <location>
        <begin position="83"/>
        <end position="94"/>
    </location>
</feature>
<dbReference type="EMBL" id="NRDI02000005">
    <property type="protein sequence ID" value="KAI1516189.1"/>
    <property type="molecule type" value="Genomic_DNA"/>
</dbReference>
<evidence type="ECO:0000256" key="1">
    <source>
        <dbReference type="ARBA" id="ARBA00022723"/>
    </source>
</evidence>
<dbReference type="Gene3D" id="3.30.40.10">
    <property type="entry name" value="Zinc/RING finger domain, C3HC4 (zinc finger)"/>
    <property type="match status" value="1"/>
</dbReference>
<evidence type="ECO:0000256" key="5">
    <source>
        <dbReference type="SAM" id="MobiDB-lite"/>
    </source>
</evidence>
<organism evidence="7 8">
    <name type="scientific">Pyrenophora tritici-repentis</name>
    <dbReference type="NCBI Taxonomy" id="45151"/>
    <lineage>
        <taxon>Eukaryota</taxon>
        <taxon>Fungi</taxon>
        <taxon>Dikarya</taxon>
        <taxon>Ascomycota</taxon>
        <taxon>Pezizomycotina</taxon>
        <taxon>Dothideomycetes</taxon>
        <taxon>Pleosporomycetidae</taxon>
        <taxon>Pleosporales</taxon>
        <taxon>Pleosporineae</taxon>
        <taxon>Pleosporaceae</taxon>
        <taxon>Pyrenophora</taxon>
    </lineage>
</organism>
<keyword evidence="2 4" id="KW-0863">Zinc-finger</keyword>
<feature type="region of interest" description="Disordered" evidence="5">
    <location>
        <begin position="83"/>
        <end position="102"/>
    </location>
</feature>
<dbReference type="PANTHER" id="PTHR22763">
    <property type="entry name" value="RING ZINC FINGER PROTEIN"/>
    <property type="match status" value="1"/>
</dbReference>
<comment type="caution">
    <text evidence="7">The sequence shown here is derived from an EMBL/GenBank/DDBJ whole genome shotgun (WGS) entry which is preliminary data.</text>
</comment>
<keyword evidence="8" id="KW-1185">Reference proteome</keyword>
<keyword evidence="3" id="KW-0862">Zinc</keyword>
<dbReference type="GO" id="GO:0008270">
    <property type="term" value="F:zinc ion binding"/>
    <property type="evidence" value="ECO:0007669"/>
    <property type="project" value="UniProtKB-KW"/>
</dbReference>
<evidence type="ECO:0000256" key="4">
    <source>
        <dbReference type="PROSITE-ProRule" id="PRU00175"/>
    </source>
</evidence>
<dbReference type="Pfam" id="PF13639">
    <property type="entry name" value="zf-RING_2"/>
    <property type="match status" value="1"/>
</dbReference>
<name>A0A922NKZ2_9PLEO</name>
<keyword evidence="1" id="KW-0479">Metal-binding</keyword>
<dbReference type="GO" id="GO:0061630">
    <property type="term" value="F:ubiquitin protein ligase activity"/>
    <property type="evidence" value="ECO:0007669"/>
    <property type="project" value="TreeGrafter"/>
</dbReference>
<dbReference type="GO" id="GO:0043161">
    <property type="term" value="P:proteasome-mediated ubiquitin-dependent protein catabolic process"/>
    <property type="evidence" value="ECO:0007669"/>
    <property type="project" value="TreeGrafter"/>
</dbReference>
<dbReference type="GO" id="GO:0012505">
    <property type="term" value="C:endomembrane system"/>
    <property type="evidence" value="ECO:0007669"/>
    <property type="project" value="TreeGrafter"/>
</dbReference>
<dbReference type="SUPFAM" id="SSF57850">
    <property type="entry name" value="RING/U-box"/>
    <property type="match status" value="1"/>
</dbReference>
<evidence type="ECO:0000259" key="6">
    <source>
        <dbReference type="PROSITE" id="PS50089"/>
    </source>
</evidence>
<reference evidence="8" key="1">
    <citation type="journal article" date="2022" name="Microb. Genom.">
        <title>A global pangenome for the wheat fungal pathogen Pyrenophora tritici-repentis and prediction of effector protein structural homology.</title>
        <authorList>
            <person name="Moolhuijzen P.M."/>
            <person name="See P.T."/>
            <person name="Shi G."/>
            <person name="Powell H.R."/>
            <person name="Cockram J."/>
            <person name="Jorgensen L.N."/>
            <person name="Benslimane H."/>
            <person name="Strelkov S.E."/>
            <person name="Turner J."/>
            <person name="Liu Z."/>
            <person name="Moffat C.S."/>
        </authorList>
    </citation>
    <scope>NUCLEOTIDE SEQUENCE [LARGE SCALE GENOMIC DNA]</scope>
</reference>
<dbReference type="PROSITE" id="PS50089">
    <property type="entry name" value="ZF_RING_2"/>
    <property type="match status" value="1"/>
</dbReference>
<dbReference type="AlphaFoldDB" id="A0A922NKZ2"/>
<sequence>MFTLRTQLEFYMAGVTPIDTSTDSSDEQDDCSICLVCLEQYVVKIVVCGHKFHTSCVLGWFEKNAPCTGTKRGVCPNCRRELYEPDPESTRRENLPNIPPSSSSVTFQNLDDIFYALDGLPGVYDSRGDGFSSFLGPPSSPYLFEETTRSLQDPGYGSPLPIIMHRVAAAPTMNTSFTPQSNEIVGDTIAATASIEGRRHARQLAVPPFSSRATPPLPPLLPQDAMSNHNPIFPNVQHPCPQVPESYTYLPNQTPQNNPTRLRRLFDMTIDLLAHLDQTRPQLINEREVFEQLRNHAVRTLGLPGQQHASRTRSRQLLEPIRSAVIDTDPEPVFEEGYIFPRSYYDLTDAIGRLDLEIQRLFELRGPDGFDGENASHLDRVLEVQHGVELQLQAMAPAFEEDS</sequence>
<dbReference type="SMART" id="SM00184">
    <property type="entry name" value="RING"/>
    <property type="match status" value="1"/>
</dbReference>
<dbReference type="InterPro" id="IPR050731">
    <property type="entry name" value="HRD1_E3_ubiq-ligases"/>
</dbReference>
<dbReference type="InterPro" id="IPR001841">
    <property type="entry name" value="Znf_RING"/>
</dbReference>
<evidence type="ECO:0000256" key="3">
    <source>
        <dbReference type="ARBA" id="ARBA00022833"/>
    </source>
</evidence>
<protein>
    <submittedName>
        <fullName evidence="7">Ring finger domain containing protein</fullName>
    </submittedName>
</protein>
<dbReference type="PANTHER" id="PTHR22763:SF162">
    <property type="entry name" value="TRANSMEMBRANE E3 UBIQUITIN-PROTEIN LIGASE 1"/>
    <property type="match status" value="1"/>
</dbReference>
<dbReference type="Proteomes" id="UP000249757">
    <property type="component" value="Unassembled WGS sequence"/>
</dbReference>
<dbReference type="InterPro" id="IPR013083">
    <property type="entry name" value="Znf_RING/FYVE/PHD"/>
</dbReference>
<accession>A0A922NKZ2</accession>
<gene>
    <name evidence="7" type="ORF">Ptr86124_004726</name>
</gene>